<dbReference type="Gene3D" id="1.10.3230.30">
    <property type="entry name" value="Phage gp6-like head-tail connector protein"/>
    <property type="match status" value="1"/>
</dbReference>
<dbReference type="CDD" id="cd08054">
    <property type="entry name" value="gp6"/>
    <property type="match status" value="1"/>
</dbReference>
<sequence>MTVSIDVLPDIPPDLIADVKDFLRLVHDQDDATLSDMLRSAVLLCENFTRQLLIARTVTEILPVRNIWQRLSQLPVQVIGAAEDLASDGTATEVPVEDYAVDIDSEAYGWIRLHADAGLSRLRVTYVAGLAEEWADVPSSLRQGIVRMAGHLYANRDDPEMEGPPHAVTALWQPHRRIRIC</sequence>
<reference evidence="2" key="1">
    <citation type="submission" date="2016-11" db="EMBL/GenBank/DDBJ databases">
        <authorList>
            <person name="Varghese N."/>
            <person name="Submissions S."/>
        </authorList>
    </citation>
    <scope>NUCLEOTIDE SEQUENCE [LARGE SCALE GENOMIC DNA]</scope>
    <source>
        <strain evidence="2">DSM 22363</strain>
    </source>
</reference>
<accession>A0A1N6CM55</accession>
<dbReference type="STRING" id="1123272.SAMN02745824_0159"/>
<gene>
    <name evidence="1" type="ORF">SAMN02745824_0159</name>
</gene>
<dbReference type="RefSeq" id="WP_159437000.1">
    <property type="nucleotide sequence ID" value="NZ_FSQW01000001.1"/>
</dbReference>
<evidence type="ECO:0000313" key="2">
    <source>
        <dbReference type="Proteomes" id="UP000185192"/>
    </source>
</evidence>
<dbReference type="Proteomes" id="UP000185192">
    <property type="component" value="Unassembled WGS sequence"/>
</dbReference>
<dbReference type="OrthoDB" id="8478788at2"/>
<evidence type="ECO:0000313" key="1">
    <source>
        <dbReference type="EMBL" id="SIN59630.1"/>
    </source>
</evidence>
<dbReference type="EMBL" id="FSQW01000001">
    <property type="protein sequence ID" value="SIN59630.1"/>
    <property type="molecule type" value="Genomic_DNA"/>
</dbReference>
<dbReference type="InterPro" id="IPR011738">
    <property type="entry name" value="Phage_CHP"/>
</dbReference>
<organism evidence="1 2">
    <name type="scientific">Parasphingorhabdus marina DSM 22363</name>
    <dbReference type="NCBI Taxonomy" id="1123272"/>
    <lineage>
        <taxon>Bacteria</taxon>
        <taxon>Pseudomonadati</taxon>
        <taxon>Pseudomonadota</taxon>
        <taxon>Alphaproteobacteria</taxon>
        <taxon>Sphingomonadales</taxon>
        <taxon>Sphingomonadaceae</taxon>
        <taxon>Parasphingorhabdus</taxon>
    </lineage>
</organism>
<evidence type="ECO:0008006" key="3">
    <source>
        <dbReference type="Google" id="ProtNLM"/>
    </source>
</evidence>
<proteinExistence type="predicted"/>
<dbReference type="NCBIfam" id="TIGR02215">
    <property type="entry name" value="phage_chp_gp8"/>
    <property type="match status" value="1"/>
</dbReference>
<protein>
    <recommendedName>
        <fullName evidence="3">Phage gp6-like head-tail connector protein</fullName>
    </recommendedName>
</protein>
<keyword evidence="2" id="KW-1185">Reference proteome</keyword>
<dbReference type="AlphaFoldDB" id="A0A1N6CM55"/>
<name>A0A1N6CM55_9SPHN</name>